<proteinExistence type="predicted"/>
<dbReference type="EMBL" id="CAEKDK010000007">
    <property type="protein sequence ID" value="CAB4285957.1"/>
    <property type="molecule type" value="Genomic_DNA"/>
</dbReference>
<accession>A0A6J5VE63</accession>
<evidence type="ECO:0008006" key="3">
    <source>
        <dbReference type="Google" id="ProtNLM"/>
    </source>
</evidence>
<evidence type="ECO:0000313" key="1">
    <source>
        <dbReference type="EMBL" id="CAB4285957.1"/>
    </source>
</evidence>
<dbReference type="Pfam" id="PF14223">
    <property type="entry name" value="Retrotran_gag_2"/>
    <property type="match status" value="1"/>
</dbReference>
<name>A0A6J5VE63_PRUAR</name>
<evidence type="ECO:0000313" key="2">
    <source>
        <dbReference type="Proteomes" id="UP000507222"/>
    </source>
</evidence>
<dbReference type="AlphaFoldDB" id="A0A6J5VE63"/>
<organism evidence="1 2">
    <name type="scientific">Prunus armeniaca</name>
    <name type="common">Apricot</name>
    <name type="synonym">Armeniaca vulgaris</name>
    <dbReference type="NCBI Taxonomy" id="36596"/>
    <lineage>
        <taxon>Eukaryota</taxon>
        <taxon>Viridiplantae</taxon>
        <taxon>Streptophyta</taxon>
        <taxon>Embryophyta</taxon>
        <taxon>Tracheophyta</taxon>
        <taxon>Spermatophyta</taxon>
        <taxon>Magnoliopsida</taxon>
        <taxon>eudicotyledons</taxon>
        <taxon>Gunneridae</taxon>
        <taxon>Pentapetalae</taxon>
        <taxon>rosids</taxon>
        <taxon>fabids</taxon>
        <taxon>Rosales</taxon>
        <taxon>Rosaceae</taxon>
        <taxon>Amygdaloideae</taxon>
        <taxon>Amygdaleae</taxon>
        <taxon>Prunus</taxon>
    </lineage>
</organism>
<gene>
    <name evidence="1" type="ORF">CURHAP_LOCUS42216</name>
</gene>
<dbReference type="Proteomes" id="UP000507222">
    <property type="component" value="Unassembled WGS sequence"/>
</dbReference>
<protein>
    <recommendedName>
        <fullName evidence="3">Retrotransposon Copia-like N-terminal domain-containing protein</fullName>
    </recommendedName>
</protein>
<reference evidence="1 2" key="1">
    <citation type="submission" date="2020-05" db="EMBL/GenBank/DDBJ databases">
        <authorList>
            <person name="Campoy J."/>
            <person name="Schneeberger K."/>
            <person name="Spophaly S."/>
        </authorList>
    </citation>
    <scope>NUCLEOTIDE SEQUENCE [LARGE SCALE GENOMIC DNA]</scope>
    <source>
        <strain evidence="1">PruArmRojPasFocal</strain>
    </source>
</reference>
<sequence length="108" mass="12465">MAKDDESIVASNIAYVVVQSHNMAREKMGYIRGKEKAPPETNPKYDKWYVENQKVKSWLLTSMTPEIMKCYISLKTTSEIWDALSMMFFDGTDEIRVFALSQKAFAIK</sequence>
<dbReference type="PANTHER" id="PTHR37610:SF45">
    <property type="entry name" value="RETROTRANSPOSON GAG DOMAIN-CONTAINING PROTEIN"/>
    <property type="match status" value="1"/>
</dbReference>
<dbReference type="PANTHER" id="PTHR37610">
    <property type="entry name" value="CCHC-TYPE DOMAIN-CONTAINING PROTEIN"/>
    <property type="match status" value="1"/>
</dbReference>